<dbReference type="InterPro" id="IPR022885">
    <property type="entry name" value="NDH1_su_D/H"/>
</dbReference>
<dbReference type="GO" id="GO:0016651">
    <property type="term" value="F:oxidoreductase activity, acting on NAD(P)H"/>
    <property type="evidence" value="ECO:0007669"/>
    <property type="project" value="InterPro"/>
</dbReference>
<dbReference type="GO" id="GO:0005739">
    <property type="term" value="C:mitochondrion"/>
    <property type="evidence" value="ECO:0007669"/>
    <property type="project" value="GOC"/>
</dbReference>
<feature type="domain" description="NADH-quinone oxidoreductase subunit D" evidence="6">
    <location>
        <begin position="285"/>
        <end position="555"/>
    </location>
</feature>
<comment type="caution">
    <text evidence="7">The sequence shown here is derived from an EMBL/GenBank/DDBJ whole genome shotgun (WGS) entry which is preliminary data.</text>
</comment>
<accession>A0A0L0NMJ0</accession>
<keyword evidence="8" id="KW-1185">Reference proteome</keyword>
<evidence type="ECO:0000259" key="6">
    <source>
        <dbReference type="Pfam" id="PF00346"/>
    </source>
</evidence>
<feature type="non-terminal residue" evidence="7">
    <location>
        <position position="1"/>
    </location>
</feature>
<dbReference type="PANTHER" id="PTHR11993:SF10">
    <property type="entry name" value="NADH DEHYDROGENASE [UBIQUINONE] IRON-SULFUR PROTEIN 2, MITOCHONDRIAL"/>
    <property type="match status" value="1"/>
</dbReference>
<dbReference type="OrthoDB" id="1009at2759"/>
<dbReference type="InterPro" id="IPR014029">
    <property type="entry name" value="NADH_UbQ_OxRdtase_49kDa_CS"/>
</dbReference>
<dbReference type="Proteomes" id="UP000036947">
    <property type="component" value="Unassembled WGS sequence"/>
</dbReference>
<dbReference type="NCBIfam" id="NF004739">
    <property type="entry name" value="PRK06075.1"/>
    <property type="match status" value="1"/>
</dbReference>
<dbReference type="GO" id="GO:0048038">
    <property type="term" value="F:quinone binding"/>
    <property type="evidence" value="ECO:0007669"/>
    <property type="project" value="InterPro"/>
</dbReference>
<dbReference type="FunFam" id="1.10.645.10:FF:000005">
    <property type="entry name" value="NADH-quinone oxidoreductase subunit D"/>
    <property type="match status" value="1"/>
</dbReference>
<dbReference type="EMBL" id="LFRF01000001">
    <property type="protein sequence ID" value="KND95249.1"/>
    <property type="molecule type" value="Genomic_DNA"/>
</dbReference>
<dbReference type="HAMAP" id="MF_01358">
    <property type="entry name" value="NDH1_NuoD"/>
    <property type="match status" value="1"/>
</dbReference>
<dbReference type="GO" id="GO:0051287">
    <property type="term" value="F:NAD binding"/>
    <property type="evidence" value="ECO:0007669"/>
    <property type="project" value="InterPro"/>
</dbReference>
<keyword evidence="7" id="KW-0830">Ubiquinone</keyword>
<evidence type="ECO:0000256" key="2">
    <source>
        <dbReference type="ARBA" id="ARBA00022448"/>
    </source>
</evidence>
<dbReference type="SUPFAM" id="SSF56762">
    <property type="entry name" value="HydB/Nqo4-like"/>
    <property type="match status" value="1"/>
</dbReference>
<proteinExistence type="inferred from homology"/>
<dbReference type="AlphaFoldDB" id="A0A0L0NMJ0"/>
<name>A0A0L0NMJ0_TOLOC</name>
<dbReference type="InterPro" id="IPR029014">
    <property type="entry name" value="NiFe-Hase_large"/>
</dbReference>
<reference evidence="7 8" key="1">
    <citation type="journal article" date="2015" name="BMC Genomics">
        <title>The genome of the truffle-parasite Tolypocladium ophioglossoides and the evolution of antifungal peptaibiotics.</title>
        <authorList>
            <person name="Quandt C.A."/>
            <person name="Bushley K.E."/>
            <person name="Spatafora J.W."/>
        </authorList>
    </citation>
    <scope>NUCLEOTIDE SEQUENCE [LARGE SCALE GENOMIC DNA]</scope>
    <source>
        <strain evidence="7 8">CBS 100239</strain>
    </source>
</reference>
<dbReference type="NCBIfam" id="TIGR01962">
    <property type="entry name" value="NuoD"/>
    <property type="match status" value="1"/>
</dbReference>
<dbReference type="GO" id="GO:0006120">
    <property type="term" value="P:mitochondrial electron transport, NADH to ubiquinone"/>
    <property type="evidence" value="ECO:0007669"/>
    <property type="project" value="TreeGrafter"/>
</dbReference>
<dbReference type="Gene3D" id="1.10.645.10">
    <property type="entry name" value="Cytochrome-c3 Hydrogenase, chain B"/>
    <property type="match status" value="1"/>
</dbReference>
<keyword evidence="2 5" id="KW-0813">Transport</keyword>
<evidence type="ECO:0000313" key="8">
    <source>
        <dbReference type="Proteomes" id="UP000036947"/>
    </source>
</evidence>
<evidence type="ECO:0000256" key="4">
    <source>
        <dbReference type="ARBA" id="ARBA00023027"/>
    </source>
</evidence>
<dbReference type="InterPro" id="IPR001135">
    <property type="entry name" value="NADH_Q_OxRdtase_suD"/>
</dbReference>
<dbReference type="PANTHER" id="PTHR11993">
    <property type="entry name" value="NADH-UBIQUINONE OXIDOREDUCTASE 49 KDA SUBUNIT"/>
    <property type="match status" value="1"/>
</dbReference>
<keyword evidence="4 5" id="KW-0520">NAD</keyword>
<sequence length="555" mass="62738">EGDSGGTPHWLALWRKNNVPNPPRTHHHHHQKLPRFLALQLQDSTGPRPRRNLSVCPPPAIDSEQEALPGHLRRLRSSRLLPFPMATLHRLAGRGAKRMCLRSVTAAHLAARPFATTCLRKYAAPEPMGTRLIPVDDDFANPNDPYGVTRQLPAAARKSRENSVEDRKVRHYTVNFGPQHPAAHGVLRLILELNGEEIIRADPHVGLLHRGTEKLIEYKTYLQALPYFDRLDYVSMMTNEQCFSLAVEKLLNIEIPDRAKYIRTLFGEITRVLNHLMSVLSHAMDVGALTPFLWGFEEREKLMEFYERVSGARLHAAYVRPGGVHQDIPVGLLDDIYQWATQFGDRIDETEEMLTDNRVWVERLRGVGVISAAEALNLSFTGVMLRGSGVPWDIRKSQPYDAYDKVEFDVPVGTNGDCYDRYLCRMEEFRQSLRIIHQCLNQMPAGPVRVEDYKISPPPRTAMKENMEALIHHFLLYTKGYAVPPGETYSVIEAPKGEMGVYVVSDGSERPYRCHIRAPGFAHLGGFDHVSKGHMLADAVAVIGTMDLVFGEVDR</sequence>
<gene>
    <name evidence="7" type="ORF">TOPH_00246</name>
</gene>
<evidence type="ECO:0000256" key="1">
    <source>
        <dbReference type="ARBA" id="ARBA00005769"/>
    </source>
</evidence>
<organism evidence="7 8">
    <name type="scientific">Tolypocladium ophioglossoides (strain CBS 100239)</name>
    <name type="common">Snaketongue truffleclub</name>
    <name type="synonym">Elaphocordyceps ophioglossoides</name>
    <dbReference type="NCBI Taxonomy" id="1163406"/>
    <lineage>
        <taxon>Eukaryota</taxon>
        <taxon>Fungi</taxon>
        <taxon>Dikarya</taxon>
        <taxon>Ascomycota</taxon>
        <taxon>Pezizomycotina</taxon>
        <taxon>Sordariomycetes</taxon>
        <taxon>Hypocreomycetidae</taxon>
        <taxon>Hypocreales</taxon>
        <taxon>Ophiocordycipitaceae</taxon>
        <taxon>Tolypocladium</taxon>
    </lineage>
</organism>
<evidence type="ECO:0000256" key="5">
    <source>
        <dbReference type="RuleBase" id="RU003685"/>
    </source>
</evidence>
<dbReference type="PROSITE" id="PS00535">
    <property type="entry name" value="COMPLEX1_49K"/>
    <property type="match status" value="1"/>
</dbReference>
<keyword evidence="3 5" id="KW-1278">Translocase</keyword>
<dbReference type="STRING" id="1163406.A0A0L0NMJ0"/>
<evidence type="ECO:0000256" key="3">
    <source>
        <dbReference type="ARBA" id="ARBA00022967"/>
    </source>
</evidence>
<comment type="similarity">
    <text evidence="1 5">Belongs to the complex I 49 kDa subunit family.</text>
</comment>
<evidence type="ECO:0000313" key="7">
    <source>
        <dbReference type="EMBL" id="KND95249.1"/>
    </source>
</evidence>
<protein>
    <submittedName>
        <fullName evidence="7">NADH-ubiquinone oxidoreductase 49 kDa subunit, mitochondrial</fullName>
    </submittedName>
</protein>
<dbReference type="Pfam" id="PF00346">
    <property type="entry name" value="Complex1_49kDa"/>
    <property type="match status" value="1"/>
</dbReference>